<proteinExistence type="predicted"/>
<protein>
    <submittedName>
        <fullName evidence="2">Uncharacterized protein</fullName>
    </submittedName>
</protein>
<organism evidence="2">
    <name type="scientific">viral metagenome</name>
    <dbReference type="NCBI Taxonomy" id="1070528"/>
    <lineage>
        <taxon>unclassified sequences</taxon>
        <taxon>metagenomes</taxon>
        <taxon>organismal metagenomes</taxon>
    </lineage>
</organism>
<dbReference type="EMBL" id="MN739626">
    <property type="protein sequence ID" value="QHT16507.1"/>
    <property type="molecule type" value="Genomic_DNA"/>
</dbReference>
<name>A0A6C0DJ11_9ZZZZ</name>
<reference evidence="2" key="1">
    <citation type="journal article" date="2020" name="Nature">
        <title>Giant virus diversity and host interactions through global metagenomics.</title>
        <authorList>
            <person name="Schulz F."/>
            <person name="Roux S."/>
            <person name="Paez-Espino D."/>
            <person name="Jungbluth S."/>
            <person name="Walsh D.A."/>
            <person name="Denef V.J."/>
            <person name="McMahon K.D."/>
            <person name="Konstantinidis K.T."/>
            <person name="Eloe-Fadrosh E.A."/>
            <person name="Kyrpides N.C."/>
            <person name="Woyke T."/>
        </authorList>
    </citation>
    <scope>NUCLEOTIDE SEQUENCE</scope>
    <source>
        <strain evidence="2">GVMAG-M-3300023174-189</strain>
    </source>
</reference>
<feature type="region of interest" description="Disordered" evidence="1">
    <location>
        <begin position="66"/>
        <end position="89"/>
    </location>
</feature>
<evidence type="ECO:0000313" key="2">
    <source>
        <dbReference type="EMBL" id="QHT16507.1"/>
    </source>
</evidence>
<sequence length="89" mass="9881">MSEIKINPLHGLLTSEKRKRVLRPKWMCKHEGAVLLDIINLIYKCPICNPTNLSIKVIPSVPLTKTSPKKVTVSPGKQECSSPKGFSVN</sequence>
<accession>A0A6C0DJ11</accession>
<evidence type="ECO:0000256" key="1">
    <source>
        <dbReference type="SAM" id="MobiDB-lite"/>
    </source>
</evidence>
<dbReference type="AlphaFoldDB" id="A0A6C0DJ11"/>